<dbReference type="PANTHER" id="PTHR37984">
    <property type="entry name" value="PROTEIN CBG26694"/>
    <property type="match status" value="1"/>
</dbReference>
<evidence type="ECO:0000313" key="2">
    <source>
        <dbReference type="EMBL" id="GAA0160132.1"/>
    </source>
</evidence>
<dbReference type="InterPro" id="IPR001584">
    <property type="entry name" value="Integrase_cat-core"/>
</dbReference>
<reference evidence="2 3" key="1">
    <citation type="submission" date="2024-01" db="EMBL/GenBank/DDBJ databases">
        <title>The complete chloroplast genome sequence of Lithospermum erythrorhizon: insights into the phylogenetic relationship among Boraginaceae species and the maternal lineages of purple gromwells.</title>
        <authorList>
            <person name="Okada T."/>
            <person name="Watanabe K."/>
        </authorList>
    </citation>
    <scope>NUCLEOTIDE SEQUENCE [LARGE SCALE GENOMIC DNA]</scope>
</reference>
<dbReference type="GO" id="GO:0015074">
    <property type="term" value="P:DNA integration"/>
    <property type="evidence" value="ECO:0007669"/>
    <property type="project" value="InterPro"/>
</dbReference>
<dbReference type="InterPro" id="IPR036397">
    <property type="entry name" value="RNaseH_sf"/>
</dbReference>
<comment type="caution">
    <text evidence="2">The sequence shown here is derived from an EMBL/GenBank/DDBJ whole genome shotgun (WGS) entry which is preliminary data.</text>
</comment>
<dbReference type="InterPro" id="IPR043128">
    <property type="entry name" value="Rev_trsase/Diguanyl_cyclase"/>
</dbReference>
<protein>
    <recommendedName>
        <fullName evidence="1">Integrase catalytic domain-containing protein</fullName>
    </recommendedName>
</protein>
<organism evidence="2 3">
    <name type="scientific">Lithospermum erythrorhizon</name>
    <name type="common">Purple gromwell</name>
    <name type="synonym">Lithospermum officinale var. erythrorhizon</name>
    <dbReference type="NCBI Taxonomy" id="34254"/>
    <lineage>
        <taxon>Eukaryota</taxon>
        <taxon>Viridiplantae</taxon>
        <taxon>Streptophyta</taxon>
        <taxon>Embryophyta</taxon>
        <taxon>Tracheophyta</taxon>
        <taxon>Spermatophyta</taxon>
        <taxon>Magnoliopsida</taxon>
        <taxon>eudicotyledons</taxon>
        <taxon>Gunneridae</taxon>
        <taxon>Pentapetalae</taxon>
        <taxon>asterids</taxon>
        <taxon>lamiids</taxon>
        <taxon>Boraginales</taxon>
        <taxon>Boraginaceae</taxon>
        <taxon>Boraginoideae</taxon>
        <taxon>Lithospermeae</taxon>
        <taxon>Lithospermum</taxon>
    </lineage>
</organism>
<sequence>MKPPSNYKDIQKLTGCLVALSRFISEFGEQNLPFLKNLRKTSTKKFHKDEECDKAFEDLKQYLRSPQLLSRSKEGEGLQMYLAVAEGTIRVYCKGAAAGIMIQGPDEVKMEYALRFSFKATNNEAEYAAMIAGFMLVKSLGVQRVIVRGDRSCKWVETALLKKTKLDNIVHFLWKHIITRFGIPRVLVSDNGPQFEGSVLAEFCEKYGIERRFSPVYYHQANGQVEVMNHIIFNELKKNTVQTEANKGA</sequence>
<dbReference type="Gene3D" id="3.30.420.10">
    <property type="entry name" value="Ribonuclease H-like superfamily/Ribonuclease H"/>
    <property type="match status" value="1"/>
</dbReference>
<keyword evidence="3" id="KW-1185">Reference proteome</keyword>
<dbReference type="GO" id="GO:0004523">
    <property type="term" value="F:RNA-DNA hybrid ribonuclease activity"/>
    <property type="evidence" value="ECO:0007669"/>
    <property type="project" value="InterPro"/>
</dbReference>
<dbReference type="InterPro" id="IPR043502">
    <property type="entry name" value="DNA/RNA_pol_sf"/>
</dbReference>
<name>A0AAV3Q7V3_LITER</name>
<dbReference type="PROSITE" id="PS50994">
    <property type="entry name" value="INTEGRASE"/>
    <property type="match status" value="1"/>
</dbReference>
<evidence type="ECO:0000259" key="1">
    <source>
        <dbReference type="PROSITE" id="PS50994"/>
    </source>
</evidence>
<dbReference type="GO" id="GO:0003676">
    <property type="term" value="F:nucleic acid binding"/>
    <property type="evidence" value="ECO:0007669"/>
    <property type="project" value="InterPro"/>
</dbReference>
<dbReference type="SUPFAM" id="SSF56672">
    <property type="entry name" value="DNA/RNA polymerases"/>
    <property type="match status" value="1"/>
</dbReference>
<dbReference type="EMBL" id="BAABME010003785">
    <property type="protein sequence ID" value="GAA0160132.1"/>
    <property type="molecule type" value="Genomic_DNA"/>
</dbReference>
<dbReference type="Proteomes" id="UP001454036">
    <property type="component" value="Unassembled WGS sequence"/>
</dbReference>
<dbReference type="PANTHER" id="PTHR37984:SF5">
    <property type="entry name" value="PROTEIN NYNRIN-LIKE"/>
    <property type="match status" value="1"/>
</dbReference>
<dbReference type="SUPFAM" id="SSF53098">
    <property type="entry name" value="Ribonuclease H-like"/>
    <property type="match status" value="1"/>
</dbReference>
<accession>A0AAV3Q7V3</accession>
<dbReference type="AlphaFoldDB" id="A0AAV3Q7V3"/>
<evidence type="ECO:0000313" key="3">
    <source>
        <dbReference type="Proteomes" id="UP001454036"/>
    </source>
</evidence>
<feature type="domain" description="Integrase catalytic" evidence="1">
    <location>
        <begin position="101"/>
        <end position="249"/>
    </location>
</feature>
<gene>
    <name evidence="2" type="ORF">LIER_16755</name>
</gene>
<dbReference type="Gene3D" id="3.30.70.270">
    <property type="match status" value="1"/>
</dbReference>
<proteinExistence type="predicted"/>
<dbReference type="InterPro" id="IPR012337">
    <property type="entry name" value="RNaseH-like_sf"/>
</dbReference>
<dbReference type="InterPro" id="IPR050951">
    <property type="entry name" value="Retrovirus_Pol_polyprotein"/>
</dbReference>
<dbReference type="Pfam" id="PF00665">
    <property type="entry name" value="rve"/>
    <property type="match status" value="1"/>
</dbReference>